<feature type="compositionally biased region" description="Basic and acidic residues" evidence="1">
    <location>
        <begin position="72"/>
        <end position="94"/>
    </location>
</feature>
<dbReference type="PANTHER" id="PTHR46445">
    <property type="entry name" value="RNA POLYMERASE II DEGRADATION FACTOR-LIKE PROTEIN (DUF1296)"/>
    <property type="match status" value="1"/>
</dbReference>
<feature type="region of interest" description="Disordered" evidence="1">
    <location>
        <begin position="816"/>
        <end position="853"/>
    </location>
</feature>
<dbReference type="InterPro" id="IPR009719">
    <property type="entry name" value="GIP1_N"/>
</dbReference>
<proteinExistence type="predicted"/>
<feature type="compositionally biased region" description="Polar residues" evidence="1">
    <location>
        <begin position="828"/>
        <end position="853"/>
    </location>
</feature>
<dbReference type="Pfam" id="PF06972">
    <property type="entry name" value="GIP1_N"/>
    <property type="match status" value="1"/>
</dbReference>
<feature type="domain" description="GBF-interacting protein 1 N-terminal" evidence="2">
    <location>
        <begin position="27"/>
        <end position="85"/>
    </location>
</feature>
<feature type="region of interest" description="Disordered" evidence="1">
    <location>
        <begin position="788"/>
        <end position="807"/>
    </location>
</feature>
<feature type="region of interest" description="Disordered" evidence="1">
    <location>
        <begin position="1"/>
        <end position="22"/>
    </location>
</feature>
<feature type="compositionally biased region" description="Polar residues" evidence="1">
    <location>
        <begin position="138"/>
        <end position="171"/>
    </location>
</feature>
<feature type="compositionally biased region" description="Polar residues" evidence="1">
    <location>
        <begin position="114"/>
        <end position="124"/>
    </location>
</feature>
<dbReference type="EMBL" id="LSRQ01000919">
    <property type="protein sequence ID" value="OAY80248.1"/>
    <property type="molecule type" value="Genomic_DNA"/>
</dbReference>
<dbReference type="SUPFAM" id="SSF46934">
    <property type="entry name" value="UBA-like"/>
    <property type="match status" value="1"/>
</dbReference>
<feature type="compositionally biased region" description="Low complexity" evidence="1">
    <location>
        <begin position="816"/>
        <end position="826"/>
    </location>
</feature>
<feature type="region of interest" description="Disordered" evidence="1">
    <location>
        <begin position="69"/>
        <end position="176"/>
    </location>
</feature>
<reference evidence="3 4" key="1">
    <citation type="journal article" date="2016" name="DNA Res.">
        <title>The draft genome of MD-2 pineapple using hybrid error correction of long reads.</title>
        <authorList>
            <person name="Redwan R.M."/>
            <person name="Saidin A."/>
            <person name="Kumar S.V."/>
        </authorList>
    </citation>
    <scope>NUCLEOTIDE SEQUENCE [LARGE SCALE GENOMIC DNA]</scope>
    <source>
        <strain evidence="4">cv. MD2</strain>
        <tissue evidence="3">Leaf</tissue>
    </source>
</reference>
<gene>
    <name evidence="3" type="ORF">ACMD2_18006</name>
</gene>
<name>A0A199VTC4_ANACO</name>
<evidence type="ECO:0000259" key="2">
    <source>
        <dbReference type="Pfam" id="PF06972"/>
    </source>
</evidence>
<dbReference type="Proteomes" id="UP000092600">
    <property type="component" value="Unassembled WGS sequence"/>
</dbReference>
<evidence type="ECO:0000256" key="1">
    <source>
        <dbReference type="SAM" id="MobiDB-lite"/>
    </source>
</evidence>
<feature type="compositionally biased region" description="Gly residues" evidence="1">
    <location>
        <begin position="1"/>
        <end position="15"/>
    </location>
</feature>
<dbReference type="InterPro" id="IPR009060">
    <property type="entry name" value="UBA-like_sf"/>
</dbReference>
<protein>
    <recommendedName>
        <fullName evidence="2">GBF-interacting protein 1 N-terminal domain-containing protein</fullName>
    </recommendedName>
</protein>
<accession>A0A199VTC4</accession>
<organism evidence="3 4">
    <name type="scientific">Ananas comosus</name>
    <name type="common">Pineapple</name>
    <name type="synonym">Ananas ananas</name>
    <dbReference type="NCBI Taxonomy" id="4615"/>
    <lineage>
        <taxon>Eukaryota</taxon>
        <taxon>Viridiplantae</taxon>
        <taxon>Streptophyta</taxon>
        <taxon>Embryophyta</taxon>
        <taxon>Tracheophyta</taxon>
        <taxon>Spermatophyta</taxon>
        <taxon>Magnoliopsida</taxon>
        <taxon>Liliopsida</taxon>
        <taxon>Poales</taxon>
        <taxon>Bromeliaceae</taxon>
        <taxon>Bromelioideae</taxon>
        <taxon>Ananas</taxon>
    </lineage>
</organism>
<feature type="region of interest" description="Disordered" evidence="1">
    <location>
        <begin position="458"/>
        <end position="493"/>
    </location>
</feature>
<dbReference type="STRING" id="4615.A0A199VTC4"/>
<evidence type="ECO:0000313" key="4">
    <source>
        <dbReference type="Proteomes" id="UP000092600"/>
    </source>
</evidence>
<dbReference type="AlphaFoldDB" id="A0A199VTC4"/>
<comment type="caution">
    <text evidence="3">The sequence shown here is derived from an EMBL/GenBank/DDBJ whole genome shotgun (WGS) entry which is preliminary data.</text>
</comment>
<sequence length="853" mass="90243">MSGGGGGGGGGGSRGGAAPLAAAVGPIPPTARKVVQSLREIVSCSDAEIYAMLKECNMDPNEAVQRLLTQDTFHEVRSKRDKKKEGKDTLEPRPRVASNTSSRGSKGAVDRYGRSQQPSSSDYSLTRGKAPNRRETEISSVPTSSILGSGIEASNMNQKQSVPSGSATSNVMMPPPGLADGKPAPVQISSGFQHSWTGMPGQLSMADIVKMGRPQGKPSGFPISASERSHTTQSAIISNIPNQNPKLPPAAQELDQGVPATNIDNEAGVETNHDDWSVIVEQSESSASLVDTVNLHADPYLDESQEADGDVDDPAVTEREIQVENSENSLDVDDGLSKNINAYESQRNQFEPHDAEDANAEISSAAASFQQLSLHEDEKVTAKSAEDGPAVIIPNHLQVTNADCAHLSFGSFGSGTFSGSTFQSKPVQSSLEVAPITENTHSVEQPDVRNHEYYNDGPVESATHENIPSGTVSSTENREMPSASTLSEVTRTDSVDASHGIQYNLPSVSGYAFSSTSQPNASAYTYPQGNAQVNLSPFSSLMQANTLPTSLLAPSAPQVRDFDLSFSPLLTTQSMPTKYTTAVSSISGASISMPENVKPGGFSNLQSTQSLSGSAIPTGPPLPQHLPVHHYPQPSLPLGPYANMIGYPFLPQSYTYHLPSASFQQPYSSNGPFHQSAATLPTAGMKSTLPQYKNSFSVANLSQQGSVGSGYGAFGSSSNIPGNFSLNPNTSLASTTLRLDEALSSQNKDAAHYMSLHQSENPAMWLQGASLKTMSGLPPSTFYSYQAQQGQPAGFRQGPQSSQYGALSYPNFHHAQAGAAQGGHQQSPDEGNLNSSQATAPSQPSHQLWQHSY</sequence>
<feature type="compositionally biased region" description="Polar residues" evidence="1">
    <location>
        <begin position="464"/>
        <end position="475"/>
    </location>
</feature>
<dbReference type="PANTHER" id="PTHR46445:SF3">
    <property type="entry name" value="RNA POLYMERASE II DEGRADATION FACTOR-LIKE PROTEIN (DUF1296)-RELATED"/>
    <property type="match status" value="1"/>
</dbReference>
<evidence type="ECO:0000313" key="3">
    <source>
        <dbReference type="EMBL" id="OAY80248.1"/>
    </source>
</evidence>